<reference evidence="3 4" key="1">
    <citation type="submission" date="2019-05" db="EMBL/GenBank/DDBJ databases">
        <title>Genome sequences of Thalassotalea litorea 1K03283.</title>
        <authorList>
            <person name="Zhang D."/>
        </authorList>
    </citation>
    <scope>NUCLEOTIDE SEQUENCE [LARGE SCALE GENOMIC DNA]</scope>
    <source>
        <strain evidence="3 4">MCCC 1K03283</strain>
    </source>
</reference>
<name>A0A5R9IQB6_9GAMM</name>
<accession>A0A5R9IQB6</accession>
<dbReference type="RefSeq" id="WP_138318864.1">
    <property type="nucleotide sequence ID" value="NZ_VCBC01000004.1"/>
</dbReference>
<evidence type="ECO:0000313" key="4">
    <source>
        <dbReference type="Proteomes" id="UP000307790"/>
    </source>
</evidence>
<dbReference type="Pfam" id="PF06667">
    <property type="entry name" value="PspB"/>
    <property type="match status" value="1"/>
</dbReference>
<keyword evidence="2" id="KW-0812">Transmembrane</keyword>
<feature type="coiled-coil region" evidence="1">
    <location>
        <begin position="23"/>
        <end position="57"/>
    </location>
</feature>
<keyword evidence="2" id="KW-0472">Membrane</keyword>
<comment type="caution">
    <text evidence="3">The sequence shown here is derived from an EMBL/GenBank/DDBJ whole genome shotgun (WGS) entry which is preliminary data.</text>
</comment>
<keyword evidence="4" id="KW-1185">Reference proteome</keyword>
<organism evidence="3 4">
    <name type="scientific">Thalassotalea litorea</name>
    <dbReference type="NCBI Taxonomy" id="2020715"/>
    <lineage>
        <taxon>Bacteria</taxon>
        <taxon>Pseudomonadati</taxon>
        <taxon>Pseudomonadota</taxon>
        <taxon>Gammaproteobacteria</taxon>
        <taxon>Alteromonadales</taxon>
        <taxon>Colwelliaceae</taxon>
        <taxon>Thalassotalea</taxon>
    </lineage>
</organism>
<sequence>MTVFNFVIIIVVCSLIYEYFNQRQKLQHNNTSSEKKHDELLNEIGEMKQRIETLEKIVTDKGYDLKSEIDNL</sequence>
<feature type="transmembrane region" description="Helical" evidence="2">
    <location>
        <begin position="6"/>
        <end position="21"/>
    </location>
</feature>
<evidence type="ECO:0000313" key="3">
    <source>
        <dbReference type="EMBL" id="TLU66799.1"/>
    </source>
</evidence>
<protein>
    <submittedName>
        <fullName evidence="3">Phage shock protein B</fullName>
    </submittedName>
</protein>
<dbReference type="GO" id="GO:0009271">
    <property type="term" value="P:phage shock"/>
    <property type="evidence" value="ECO:0007669"/>
    <property type="project" value="InterPro"/>
</dbReference>
<dbReference type="EMBL" id="VCBC01000004">
    <property type="protein sequence ID" value="TLU66799.1"/>
    <property type="molecule type" value="Genomic_DNA"/>
</dbReference>
<dbReference type="OrthoDB" id="5772882at2"/>
<evidence type="ECO:0000256" key="2">
    <source>
        <dbReference type="SAM" id="Phobius"/>
    </source>
</evidence>
<proteinExistence type="predicted"/>
<dbReference type="Proteomes" id="UP000307790">
    <property type="component" value="Unassembled WGS sequence"/>
</dbReference>
<keyword evidence="2" id="KW-1133">Transmembrane helix</keyword>
<dbReference type="InterPro" id="IPR009554">
    <property type="entry name" value="Phageshock_PspB"/>
</dbReference>
<dbReference type="GO" id="GO:0006355">
    <property type="term" value="P:regulation of DNA-templated transcription"/>
    <property type="evidence" value="ECO:0007669"/>
    <property type="project" value="InterPro"/>
</dbReference>
<gene>
    <name evidence="3" type="ORF">FE810_04635</name>
</gene>
<keyword evidence="1" id="KW-0175">Coiled coil</keyword>
<dbReference type="AlphaFoldDB" id="A0A5R9IQB6"/>
<evidence type="ECO:0000256" key="1">
    <source>
        <dbReference type="SAM" id="Coils"/>
    </source>
</evidence>